<keyword evidence="2" id="KW-1185">Reference proteome</keyword>
<gene>
    <name evidence="1" type="ORF">IWW38_006153</name>
</gene>
<dbReference type="Proteomes" id="UP001139981">
    <property type="component" value="Unassembled WGS sequence"/>
</dbReference>
<sequence length="206" mass="23135">MSKALLLPLLLPSPPKRRFIESDSKLLARLYERKQYTCIIERARTLSAVTPDIVRVALSSIRKQQQRSSALADSFHCPLLQLARGVVSRLDRQLVTAAHLCKLLEIHVSSMMPAAPLPRQIHPWLSAFTYYGVEPSVHAFAILMNAYLQSGDTEYALWIYRGMERGELTVAATGFLRAETLRMPPPNAVAVATAAAAWCRLRRWPL</sequence>
<proteinExistence type="predicted"/>
<evidence type="ECO:0000313" key="1">
    <source>
        <dbReference type="EMBL" id="KAJ2879246.1"/>
    </source>
</evidence>
<protein>
    <submittedName>
        <fullName evidence="1">Uncharacterized protein</fullName>
    </submittedName>
</protein>
<dbReference type="EMBL" id="JANBVB010003356">
    <property type="protein sequence ID" value="KAJ2879246.1"/>
    <property type="molecule type" value="Genomic_DNA"/>
</dbReference>
<accession>A0ACC1LUI9</accession>
<name>A0ACC1LUI9_9FUNG</name>
<feature type="non-terminal residue" evidence="1">
    <location>
        <position position="206"/>
    </location>
</feature>
<comment type="caution">
    <text evidence="1">The sequence shown here is derived from an EMBL/GenBank/DDBJ whole genome shotgun (WGS) entry which is preliminary data.</text>
</comment>
<evidence type="ECO:0000313" key="2">
    <source>
        <dbReference type="Proteomes" id="UP001139981"/>
    </source>
</evidence>
<organism evidence="1 2">
    <name type="scientific">Coemansia aciculifera</name>
    <dbReference type="NCBI Taxonomy" id="417176"/>
    <lineage>
        <taxon>Eukaryota</taxon>
        <taxon>Fungi</taxon>
        <taxon>Fungi incertae sedis</taxon>
        <taxon>Zoopagomycota</taxon>
        <taxon>Kickxellomycotina</taxon>
        <taxon>Kickxellomycetes</taxon>
        <taxon>Kickxellales</taxon>
        <taxon>Kickxellaceae</taxon>
        <taxon>Coemansia</taxon>
    </lineage>
</organism>
<reference evidence="1" key="1">
    <citation type="submission" date="2022-07" db="EMBL/GenBank/DDBJ databases">
        <title>Phylogenomic reconstructions and comparative analyses of Kickxellomycotina fungi.</title>
        <authorList>
            <person name="Reynolds N.K."/>
            <person name="Stajich J.E."/>
            <person name="Barry K."/>
            <person name="Grigoriev I.V."/>
            <person name="Crous P."/>
            <person name="Smith M.E."/>
        </authorList>
    </citation>
    <scope>NUCLEOTIDE SEQUENCE</scope>
    <source>
        <strain evidence="1">CBS 190363</strain>
    </source>
</reference>